<dbReference type="Gene3D" id="1.10.1040.10">
    <property type="entry name" value="N-(1-d-carboxylethyl)-l-norvaline Dehydrogenase, domain 2"/>
    <property type="match status" value="1"/>
</dbReference>
<evidence type="ECO:0000256" key="3">
    <source>
        <dbReference type="ARBA" id="ARBA00012991"/>
    </source>
</evidence>
<comment type="similarity">
    <text evidence="2">Belongs to the HIBADH-related family. 3-hydroxyisobutyrate dehydrogenase subfamily.</text>
</comment>
<dbReference type="SUPFAM" id="SSF48179">
    <property type="entry name" value="6-phosphogluconate dehydrogenase C-terminal domain-like"/>
    <property type="match status" value="1"/>
</dbReference>
<dbReference type="GO" id="GO:0050661">
    <property type="term" value="F:NADP binding"/>
    <property type="evidence" value="ECO:0007669"/>
    <property type="project" value="InterPro"/>
</dbReference>
<dbReference type="GO" id="GO:0005634">
    <property type="term" value="C:nucleus"/>
    <property type="evidence" value="ECO:0007669"/>
    <property type="project" value="InterPro"/>
</dbReference>
<evidence type="ECO:0000313" key="11">
    <source>
        <dbReference type="EMBL" id="TKA64636.1"/>
    </source>
</evidence>
<dbReference type="PANTHER" id="PTHR22981">
    <property type="entry name" value="3-HYDROXYISOBUTYRATE DEHYDROGENASE-RELATED"/>
    <property type="match status" value="1"/>
</dbReference>
<gene>
    <name evidence="11" type="ORF">B0A49_06909</name>
</gene>
<dbReference type="InterPro" id="IPR006115">
    <property type="entry name" value="6PGDH_NADP-bd"/>
</dbReference>
<dbReference type="Gene3D" id="3.40.50.720">
    <property type="entry name" value="NAD(P)-binding Rossmann-like Domain"/>
    <property type="match status" value="1"/>
</dbReference>
<dbReference type="GO" id="GO:0006574">
    <property type="term" value="P:L-valine catabolic process"/>
    <property type="evidence" value="ECO:0007669"/>
    <property type="project" value="TreeGrafter"/>
</dbReference>
<name>A0A4U0WQ84_9PEZI</name>
<comment type="caution">
    <text evidence="11">The sequence shown here is derived from an EMBL/GenBank/DDBJ whole genome shotgun (WGS) entry which is preliminary data.</text>
</comment>
<dbReference type="InterPro" id="IPR036291">
    <property type="entry name" value="NAD(P)-bd_dom_sf"/>
</dbReference>
<keyword evidence="5" id="KW-0560">Oxidoreductase</keyword>
<proteinExistence type="inferred from homology"/>
<dbReference type="STRING" id="331657.A0A4U0WQ84"/>
<dbReference type="SUPFAM" id="SSF51735">
    <property type="entry name" value="NAD(P)-binding Rossmann-fold domains"/>
    <property type="match status" value="1"/>
</dbReference>
<dbReference type="InterPro" id="IPR006886">
    <property type="entry name" value="RNA_pol_III_Rpc5"/>
</dbReference>
<dbReference type="Pfam" id="PF03446">
    <property type="entry name" value="NAD_binding_2"/>
    <property type="match status" value="1"/>
</dbReference>
<dbReference type="GO" id="GO:0006351">
    <property type="term" value="P:DNA-templated transcription"/>
    <property type="evidence" value="ECO:0007669"/>
    <property type="project" value="InterPro"/>
</dbReference>
<evidence type="ECO:0000256" key="7">
    <source>
        <dbReference type="ARBA" id="ARBA00049197"/>
    </source>
</evidence>
<dbReference type="GO" id="GO:0005739">
    <property type="term" value="C:mitochondrion"/>
    <property type="evidence" value="ECO:0007669"/>
    <property type="project" value="TreeGrafter"/>
</dbReference>
<feature type="region of interest" description="Disordered" evidence="8">
    <location>
        <begin position="300"/>
        <end position="355"/>
    </location>
</feature>
<feature type="compositionally biased region" description="Basic and acidic residues" evidence="8">
    <location>
        <begin position="204"/>
        <end position="224"/>
    </location>
</feature>
<dbReference type="EMBL" id="NAJN01001239">
    <property type="protein sequence ID" value="TKA64636.1"/>
    <property type="molecule type" value="Genomic_DNA"/>
</dbReference>
<evidence type="ECO:0000256" key="4">
    <source>
        <dbReference type="ARBA" id="ARBA00022456"/>
    </source>
</evidence>
<evidence type="ECO:0000256" key="5">
    <source>
        <dbReference type="ARBA" id="ARBA00023002"/>
    </source>
</evidence>
<dbReference type="Pfam" id="PF14833">
    <property type="entry name" value="NAD_binding_11"/>
    <property type="match status" value="1"/>
</dbReference>
<keyword evidence="12" id="KW-1185">Reference proteome</keyword>
<evidence type="ECO:0000259" key="9">
    <source>
        <dbReference type="Pfam" id="PF03446"/>
    </source>
</evidence>
<dbReference type="InterPro" id="IPR013328">
    <property type="entry name" value="6PGD_dom2"/>
</dbReference>
<dbReference type="GO" id="GO:0008442">
    <property type="term" value="F:3-hydroxyisobutyrate dehydrogenase activity"/>
    <property type="evidence" value="ECO:0007669"/>
    <property type="project" value="UniProtKB-EC"/>
</dbReference>
<comment type="pathway">
    <text evidence="1">Amino-acid degradation; L-valine degradation.</text>
</comment>
<sequence>MAPARLPVVDDDPVTAEYDVFITPDLEEQIYLLQYPNRGYKQPYNEAAFQKPLDMRIKSKAGFIEMDVPMHVWANFDKKKGVEWGEAMRKAKDDGSSGFGLAAGFDSGAPPLKRSGRATADQNEDGSPEADVEHLLRRFDDANDKGHVMNKQTLGGQILKDEAGKPIYMLGAFRGHELHLTKVDGIVQMRPQFHHIDALTRVDRATTRREREAAEPPRTAEPRAVHQTIKSTAEGDASHNQENAAAFLRAAHEEPWTKMKYHDEDTDAAYAAYHEKLFVADTEAAPKLKSSMTNEQYLDAISAPRVDPSGRSKKKPLTKKQMAAIDLAEDESDVPGAEQAGPAGTAEGYPMAKNLRSNIPKGDTLVIHDVNTAATSKFAKEVQGNVEVASSVRDVAEKAEIIVTSLPEPSHVKSVFKAMLMPQTLLKGSIPQERLFIDCSTIDPRTSREVAQAAQGQGKFIDAPMSGGVVGAQAGKLTFMIGAPKELVERATEVLLMMGKRVIHLGEQGAGLHGKLANNYLLALNNIATAEAMNMGIKWGLDPAALADMINTSTGRCWPSEVNNPVPGVIESAPASRGYEGGFGVSLANKDLKLALQAAEEAGVQVALGPHARDIYDAVQANPECQGKDFSVVYRHLGGKE</sequence>
<dbReference type="OrthoDB" id="21615at2759"/>
<feature type="region of interest" description="Disordered" evidence="8">
    <location>
        <begin position="204"/>
        <end position="225"/>
    </location>
</feature>
<dbReference type="InterPro" id="IPR008927">
    <property type="entry name" value="6-PGluconate_DH-like_C_sf"/>
</dbReference>
<dbReference type="EC" id="1.1.1.31" evidence="3"/>
<evidence type="ECO:0000313" key="12">
    <source>
        <dbReference type="Proteomes" id="UP000308768"/>
    </source>
</evidence>
<dbReference type="Proteomes" id="UP000308768">
    <property type="component" value="Unassembled WGS sequence"/>
</dbReference>
<dbReference type="GO" id="GO:0051287">
    <property type="term" value="F:NAD binding"/>
    <property type="evidence" value="ECO:0007669"/>
    <property type="project" value="InterPro"/>
</dbReference>
<accession>A0A4U0WQ84</accession>
<dbReference type="InterPro" id="IPR029154">
    <property type="entry name" value="HIBADH-like_NADP-bd"/>
</dbReference>
<dbReference type="AlphaFoldDB" id="A0A4U0WQ84"/>
<comment type="catalytic activity">
    <reaction evidence="7">
        <text>3-hydroxy-2-methylpropanoate + NAD(+) = 2-methyl-3-oxopropanoate + NADH + H(+)</text>
        <dbReference type="Rhea" id="RHEA:17681"/>
        <dbReference type="ChEBI" id="CHEBI:11805"/>
        <dbReference type="ChEBI" id="CHEBI:15378"/>
        <dbReference type="ChEBI" id="CHEBI:57540"/>
        <dbReference type="ChEBI" id="CHEBI:57700"/>
        <dbReference type="ChEBI" id="CHEBI:57945"/>
        <dbReference type="EC" id="1.1.1.31"/>
    </reaction>
</comment>
<dbReference type="PANTHER" id="PTHR22981:SF7">
    <property type="entry name" value="3-HYDROXYISOBUTYRATE DEHYDROGENASE, MITOCHONDRIAL"/>
    <property type="match status" value="1"/>
</dbReference>
<feature type="region of interest" description="Disordered" evidence="8">
    <location>
        <begin position="103"/>
        <end position="132"/>
    </location>
</feature>
<dbReference type="Pfam" id="PF04801">
    <property type="entry name" value="RPC5"/>
    <property type="match status" value="2"/>
</dbReference>
<reference evidence="11 12" key="1">
    <citation type="submission" date="2017-03" db="EMBL/GenBank/DDBJ databases">
        <title>Genomes of endolithic fungi from Antarctica.</title>
        <authorList>
            <person name="Coleine C."/>
            <person name="Masonjones S."/>
            <person name="Stajich J.E."/>
        </authorList>
    </citation>
    <scope>NUCLEOTIDE SEQUENCE [LARGE SCALE GENOMIC DNA]</scope>
    <source>
        <strain evidence="11 12">CCFEE 5187</strain>
    </source>
</reference>
<evidence type="ECO:0000259" key="10">
    <source>
        <dbReference type="Pfam" id="PF14833"/>
    </source>
</evidence>
<keyword evidence="4" id="KW-0101">Branched-chain amino acid catabolism</keyword>
<protein>
    <recommendedName>
        <fullName evidence="3">3-hydroxyisobutyrate dehydrogenase</fullName>
        <ecNumber evidence="3">1.1.1.31</ecNumber>
    </recommendedName>
</protein>
<keyword evidence="6" id="KW-0520">NAD</keyword>
<feature type="domain" description="3-hydroxyisobutyrate dehydrogenase-like NAD-binding" evidence="10">
    <location>
        <begin position="509"/>
        <end position="636"/>
    </location>
</feature>
<evidence type="ECO:0000256" key="8">
    <source>
        <dbReference type="SAM" id="MobiDB-lite"/>
    </source>
</evidence>
<evidence type="ECO:0000256" key="2">
    <source>
        <dbReference type="ARBA" id="ARBA00006013"/>
    </source>
</evidence>
<organism evidence="11 12">
    <name type="scientific">Cryomyces minteri</name>
    <dbReference type="NCBI Taxonomy" id="331657"/>
    <lineage>
        <taxon>Eukaryota</taxon>
        <taxon>Fungi</taxon>
        <taxon>Dikarya</taxon>
        <taxon>Ascomycota</taxon>
        <taxon>Pezizomycotina</taxon>
        <taxon>Dothideomycetes</taxon>
        <taxon>Dothideomycetes incertae sedis</taxon>
        <taxon>Cryomyces</taxon>
    </lineage>
</organism>
<feature type="domain" description="6-phosphogluconate dehydrogenase NADP-binding" evidence="9">
    <location>
        <begin position="348"/>
        <end position="506"/>
    </location>
</feature>
<dbReference type="FunFam" id="1.10.1040.10:FF:000006">
    <property type="entry name" value="3-hydroxyisobutyrate dehydrogenase"/>
    <property type="match status" value="1"/>
</dbReference>
<evidence type="ECO:0000256" key="1">
    <source>
        <dbReference type="ARBA" id="ARBA00005109"/>
    </source>
</evidence>
<evidence type="ECO:0000256" key="6">
    <source>
        <dbReference type="ARBA" id="ARBA00023027"/>
    </source>
</evidence>